<gene>
    <name evidence="1" type="ORF">MRATA1EN22A_LOCUS3832</name>
</gene>
<reference evidence="1" key="1">
    <citation type="submission" date="2023-05" db="EMBL/GenBank/DDBJ databases">
        <authorList>
            <consortium name="ELIXIR-Norway"/>
        </authorList>
    </citation>
    <scope>NUCLEOTIDE SEQUENCE</scope>
</reference>
<sequence length="207" mass="22196">MCAPGARAPQPERPAPGEGLTAQRDSARLAATTERPSRQRRLSPAKINITSLSRRTAWPGGATRDQGAAAAREGRAQPLPAQGQEARPREDAPRQGEQQRLRFAGAAVKRHPASKVRGTQVYNCAKAHTKSSVRDGTPRRETCRFALPCRELLAHGRLAQARPEGGLIRTAQSGPGGCVRAVPRRLHAPGPGLLLLLCGCYLMILCV</sequence>
<dbReference type="Proteomes" id="UP001162501">
    <property type="component" value="Chromosome 11"/>
</dbReference>
<accession>A0AC59YAQ9</accession>
<evidence type="ECO:0000313" key="2">
    <source>
        <dbReference type="Proteomes" id="UP001162501"/>
    </source>
</evidence>
<evidence type="ECO:0000313" key="1">
    <source>
        <dbReference type="EMBL" id="CAM9530150.1"/>
    </source>
</evidence>
<dbReference type="EMBL" id="OX596095">
    <property type="protein sequence ID" value="CAM9530150.1"/>
    <property type="molecule type" value="Genomic_DNA"/>
</dbReference>
<name>A0AC59YAQ9_RANTA</name>
<proteinExistence type="predicted"/>
<reference evidence="1" key="2">
    <citation type="submission" date="2025-03" db="EMBL/GenBank/DDBJ databases">
        <authorList>
            <consortium name="ELIXIR-Norway"/>
            <consortium name="Elixir Norway"/>
        </authorList>
    </citation>
    <scope>NUCLEOTIDE SEQUENCE</scope>
</reference>
<organism evidence="1 2">
    <name type="scientific">Rangifer tarandus platyrhynchus</name>
    <name type="common">Svalbard reindeer</name>
    <dbReference type="NCBI Taxonomy" id="3082113"/>
    <lineage>
        <taxon>Eukaryota</taxon>
        <taxon>Metazoa</taxon>
        <taxon>Chordata</taxon>
        <taxon>Craniata</taxon>
        <taxon>Vertebrata</taxon>
        <taxon>Euteleostomi</taxon>
        <taxon>Mammalia</taxon>
        <taxon>Eutheria</taxon>
        <taxon>Laurasiatheria</taxon>
        <taxon>Artiodactyla</taxon>
        <taxon>Ruminantia</taxon>
        <taxon>Pecora</taxon>
        <taxon>Cervidae</taxon>
        <taxon>Odocoileinae</taxon>
        <taxon>Rangifer</taxon>
    </lineage>
</organism>
<protein>
    <submittedName>
        <fullName evidence="1">Uncharacterized protein</fullName>
    </submittedName>
</protein>